<organism evidence="1 2">
    <name type="scientific">Trifolium medium</name>
    <dbReference type="NCBI Taxonomy" id="97028"/>
    <lineage>
        <taxon>Eukaryota</taxon>
        <taxon>Viridiplantae</taxon>
        <taxon>Streptophyta</taxon>
        <taxon>Embryophyta</taxon>
        <taxon>Tracheophyta</taxon>
        <taxon>Spermatophyta</taxon>
        <taxon>Magnoliopsida</taxon>
        <taxon>eudicotyledons</taxon>
        <taxon>Gunneridae</taxon>
        <taxon>Pentapetalae</taxon>
        <taxon>rosids</taxon>
        <taxon>fabids</taxon>
        <taxon>Fabales</taxon>
        <taxon>Fabaceae</taxon>
        <taxon>Papilionoideae</taxon>
        <taxon>50 kb inversion clade</taxon>
        <taxon>NPAAA clade</taxon>
        <taxon>Hologalegina</taxon>
        <taxon>IRL clade</taxon>
        <taxon>Trifolieae</taxon>
        <taxon>Trifolium</taxon>
    </lineage>
</organism>
<comment type="caution">
    <text evidence="1">The sequence shown here is derived from an EMBL/GenBank/DDBJ whole genome shotgun (WGS) entry which is preliminary data.</text>
</comment>
<reference evidence="1 2" key="1">
    <citation type="journal article" date="2018" name="Front. Plant Sci.">
        <title>Red Clover (Trifolium pratense) and Zigzag Clover (T. medium) - A Picture of Genomic Similarities and Differences.</title>
        <authorList>
            <person name="Dluhosova J."/>
            <person name="Istvanek J."/>
            <person name="Nedelnik J."/>
            <person name="Repkova J."/>
        </authorList>
    </citation>
    <scope>NUCLEOTIDE SEQUENCE [LARGE SCALE GENOMIC DNA]</scope>
    <source>
        <strain evidence="2">cv. 10/8</strain>
        <tissue evidence="1">Leaf</tissue>
    </source>
</reference>
<name>A0A392T567_9FABA</name>
<accession>A0A392T567</accession>
<keyword evidence="2" id="KW-1185">Reference proteome</keyword>
<sequence length="59" mass="6348">VLARRAGKASGSWFWLWSLRNAQPWMAQRAVCGAGVALASVVCAARWGAGAARERDAYL</sequence>
<proteinExistence type="predicted"/>
<feature type="non-terminal residue" evidence="1">
    <location>
        <position position="1"/>
    </location>
</feature>
<dbReference type="Proteomes" id="UP000265520">
    <property type="component" value="Unassembled WGS sequence"/>
</dbReference>
<dbReference type="AlphaFoldDB" id="A0A392T567"/>
<evidence type="ECO:0000313" key="2">
    <source>
        <dbReference type="Proteomes" id="UP000265520"/>
    </source>
</evidence>
<evidence type="ECO:0000313" key="1">
    <source>
        <dbReference type="EMBL" id="MCI55290.1"/>
    </source>
</evidence>
<protein>
    <submittedName>
        <fullName evidence="1">Uncharacterized protein</fullName>
    </submittedName>
</protein>
<dbReference type="EMBL" id="LXQA010493782">
    <property type="protein sequence ID" value="MCI55290.1"/>
    <property type="molecule type" value="Genomic_DNA"/>
</dbReference>